<dbReference type="EC" id="4.4.1.19" evidence="3"/>
<sequence>MSLTTAFPNVPLDPRRSLEKPRKTGLTMVTDYQVTLGGLQGLLELGGAYFDIFKLATGTSRLFPREHLVAKLALLREHQVRPFLGGQMQEYVLHTMGIEAMEEHLKEAKEVGFDIVEISDNIVELGEGTRDRLIKMVQDAGLAAVGEIGDKRDNSDPAEMAKEVNEVLATGAEFAMIEGQELMLNGQPNKHLIKILQENVDVSRCMFELSTPRVGSTTPEIYAGKKFLVKTFGPDVNLGNVTADVVIETETTRLGLGSAGPLSLM</sequence>
<protein>
    <submittedName>
        <fullName evidence="3">Phosphosulfolactate synthase</fullName>
        <ecNumber evidence="3">4.4.1.19</ecNumber>
    </submittedName>
</protein>
<dbReference type="GO" id="GO:0043817">
    <property type="term" value="F:phosphosulfolactate synthase activity"/>
    <property type="evidence" value="ECO:0007669"/>
    <property type="project" value="UniProtKB-EC"/>
</dbReference>
<name>A0A1Y5T6V3_9RHOB</name>
<dbReference type="OrthoDB" id="7809088at2"/>
<dbReference type="SUPFAM" id="SSF102110">
    <property type="entry name" value="(2r)-phospho-3-sulfolactate synthase ComA"/>
    <property type="match status" value="1"/>
</dbReference>
<dbReference type="EMBL" id="FWFO01000002">
    <property type="protein sequence ID" value="SLN56910.1"/>
    <property type="molecule type" value="Genomic_DNA"/>
</dbReference>
<gene>
    <name evidence="3" type="primary">yitD_2</name>
    <name evidence="3" type="ORF">TRL7639_03065</name>
</gene>
<dbReference type="Proteomes" id="UP000193077">
    <property type="component" value="Unassembled WGS sequence"/>
</dbReference>
<reference evidence="3 4" key="1">
    <citation type="submission" date="2017-03" db="EMBL/GenBank/DDBJ databases">
        <authorList>
            <person name="Afonso C.L."/>
            <person name="Miller P.J."/>
            <person name="Scott M.A."/>
            <person name="Spackman E."/>
            <person name="Goraichik I."/>
            <person name="Dimitrov K.M."/>
            <person name="Suarez D.L."/>
            <person name="Swayne D.E."/>
        </authorList>
    </citation>
    <scope>NUCLEOTIDE SEQUENCE [LARGE SCALE GENOMIC DNA]</scope>
    <source>
        <strain evidence="3 4">CECT 7639</strain>
    </source>
</reference>
<organism evidence="3 4">
    <name type="scientific">Falsiruegeria litorea R37</name>
    <dbReference type="NCBI Taxonomy" id="1200284"/>
    <lineage>
        <taxon>Bacteria</taxon>
        <taxon>Pseudomonadati</taxon>
        <taxon>Pseudomonadota</taxon>
        <taxon>Alphaproteobacteria</taxon>
        <taxon>Rhodobacterales</taxon>
        <taxon>Roseobacteraceae</taxon>
        <taxon>Falsiruegeria</taxon>
    </lineage>
</organism>
<dbReference type="InterPro" id="IPR036112">
    <property type="entry name" value="ComA_synth_sf"/>
</dbReference>
<dbReference type="Pfam" id="PF02679">
    <property type="entry name" value="ComA"/>
    <property type="match status" value="1"/>
</dbReference>
<feature type="region of interest" description="Disordered" evidence="2">
    <location>
        <begin position="1"/>
        <end position="21"/>
    </location>
</feature>
<keyword evidence="4" id="KW-1185">Reference proteome</keyword>
<evidence type="ECO:0000313" key="4">
    <source>
        <dbReference type="Proteomes" id="UP000193077"/>
    </source>
</evidence>
<evidence type="ECO:0000256" key="1">
    <source>
        <dbReference type="ARBA" id="ARBA00010424"/>
    </source>
</evidence>
<dbReference type="InterPro" id="IPR003830">
    <property type="entry name" value="ComA_synth"/>
</dbReference>
<dbReference type="PANTHER" id="PTHR48413">
    <property type="match status" value="1"/>
</dbReference>
<dbReference type="Gene3D" id="3.20.20.70">
    <property type="entry name" value="Aldolase class I"/>
    <property type="match status" value="1"/>
</dbReference>
<comment type="similarity">
    <text evidence="1">Belongs to the phosphosulfolactate synthase family.</text>
</comment>
<dbReference type="PANTHER" id="PTHR48413:SF1">
    <property type="entry name" value="PROTEIN HEAT-STRESS-ASSOCIATED 32"/>
    <property type="match status" value="1"/>
</dbReference>
<accession>A0A1Y5T6V3</accession>
<evidence type="ECO:0000313" key="3">
    <source>
        <dbReference type="EMBL" id="SLN56910.1"/>
    </source>
</evidence>
<dbReference type="AlphaFoldDB" id="A0A1Y5T6V3"/>
<evidence type="ECO:0000256" key="2">
    <source>
        <dbReference type="SAM" id="MobiDB-lite"/>
    </source>
</evidence>
<proteinExistence type="inferred from homology"/>
<keyword evidence="3" id="KW-0456">Lyase</keyword>
<dbReference type="InterPro" id="IPR013785">
    <property type="entry name" value="Aldolase_TIM"/>
</dbReference>
<dbReference type="RefSeq" id="WP_085796715.1">
    <property type="nucleotide sequence ID" value="NZ_FWFO01000002.1"/>
</dbReference>